<keyword evidence="2" id="KW-1185">Reference proteome</keyword>
<dbReference type="InterPro" id="IPR029071">
    <property type="entry name" value="Ubiquitin-like_domsf"/>
</dbReference>
<dbReference type="Gene3D" id="3.10.20.90">
    <property type="entry name" value="Phosphatidylinositol 3-kinase Catalytic Subunit, Chain A, domain 1"/>
    <property type="match status" value="1"/>
</dbReference>
<dbReference type="InterPro" id="IPR039751">
    <property type="entry name" value="HERPUD1/2"/>
</dbReference>
<proteinExistence type="predicted"/>
<dbReference type="PANTHER" id="PTHR12943:SF27">
    <property type="entry name" value="HOMOCYSTEINE-INDUCED ENDOPLASMIC RETICULUM PROTEIN, ISOFORM A"/>
    <property type="match status" value="1"/>
</dbReference>
<sequence>MSNKCLTIIVRSPTLHEDYRVTCDPNWFVFNLKQVLSESYPGKPEIRNQILMYEERCLQDHEVLKTILQETKQEQLVHLELPDDGSQNETSTHNHLNAQGRSAIDSYQVHFFRPARILQEEDINNNQPDINNNSIYQDT</sequence>
<dbReference type="EMBL" id="CAWYQH010000152">
    <property type="protein sequence ID" value="CAK8695590.1"/>
    <property type="molecule type" value="Genomic_DNA"/>
</dbReference>
<protein>
    <recommendedName>
        <fullName evidence="3">Ubiquitin-like domain-containing protein</fullName>
    </recommendedName>
</protein>
<evidence type="ECO:0000313" key="1">
    <source>
        <dbReference type="EMBL" id="CAK8695590.1"/>
    </source>
</evidence>
<gene>
    <name evidence="1" type="ORF">CVLEPA_LOCUS28847</name>
</gene>
<name>A0ABP0GVJ3_CLALP</name>
<organism evidence="1 2">
    <name type="scientific">Clavelina lepadiformis</name>
    <name type="common">Light-bulb sea squirt</name>
    <name type="synonym">Ascidia lepadiformis</name>
    <dbReference type="NCBI Taxonomy" id="159417"/>
    <lineage>
        <taxon>Eukaryota</taxon>
        <taxon>Metazoa</taxon>
        <taxon>Chordata</taxon>
        <taxon>Tunicata</taxon>
        <taxon>Ascidiacea</taxon>
        <taxon>Aplousobranchia</taxon>
        <taxon>Clavelinidae</taxon>
        <taxon>Clavelina</taxon>
    </lineage>
</organism>
<dbReference type="Proteomes" id="UP001642483">
    <property type="component" value="Unassembled WGS sequence"/>
</dbReference>
<reference evidence="1 2" key="1">
    <citation type="submission" date="2024-02" db="EMBL/GenBank/DDBJ databases">
        <authorList>
            <person name="Daric V."/>
            <person name="Darras S."/>
        </authorList>
    </citation>
    <scope>NUCLEOTIDE SEQUENCE [LARGE SCALE GENOMIC DNA]</scope>
</reference>
<evidence type="ECO:0000313" key="2">
    <source>
        <dbReference type="Proteomes" id="UP001642483"/>
    </source>
</evidence>
<comment type="caution">
    <text evidence="1">The sequence shown here is derived from an EMBL/GenBank/DDBJ whole genome shotgun (WGS) entry which is preliminary data.</text>
</comment>
<dbReference type="PANTHER" id="PTHR12943">
    <property type="entry name" value="HOMOCYSTEINE-RESPONSIVE ENDOPLASMIC RETICULUM-RESIDENT UNIQUITIN-LIKE DOMAIN HERPUD PROTEIN FAMILY MEMBER"/>
    <property type="match status" value="1"/>
</dbReference>
<evidence type="ECO:0008006" key="3">
    <source>
        <dbReference type="Google" id="ProtNLM"/>
    </source>
</evidence>
<accession>A0ABP0GVJ3</accession>
<dbReference type="SUPFAM" id="SSF54236">
    <property type="entry name" value="Ubiquitin-like"/>
    <property type="match status" value="1"/>
</dbReference>